<evidence type="ECO:0000313" key="6">
    <source>
        <dbReference type="EMBL" id="ACL63772.1"/>
    </source>
</evidence>
<dbReference type="Proteomes" id="UP000007089">
    <property type="component" value="Chromosome"/>
</dbReference>
<dbReference type="GO" id="GO:0004252">
    <property type="term" value="F:serine-type endopeptidase activity"/>
    <property type="evidence" value="ECO:0007669"/>
    <property type="project" value="InterPro"/>
</dbReference>
<accession>B8JAW1</accession>
<dbReference type="InterPro" id="IPR036034">
    <property type="entry name" value="PDZ_sf"/>
</dbReference>
<proteinExistence type="inferred from homology"/>
<dbReference type="PANTHER" id="PTHR22939">
    <property type="entry name" value="SERINE PROTEASE FAMILY S1C HTRA-RELATED"/>
    <property type="match status" value="1"/>
</dbReference>
<dbReference type="Gene3D" id="2.30.42.10">
    <property type="match status" value="2"/>
</dbReference>
<keyword evidence="7" id="KW-1185">Reference proteome</keyword>
<protein>
    <submittedName>
        <fullName evidence="6">Peptidase S1 and S6 chymotrypsin/Hap</fullName>
    </submittedName>
</protein>
<dbReference type="EMBL" id="CP001359">
    <property type="protein sequence ID" value="ACL63772.1"/>
    <property type="molecule type" value="Genomic_DNA"/>
</dbReference>
<feature type="domain" description="PDZ" evidence="5">
    <location>
        <begin position="293"/>
        <end position="359"/>
    </location>
</feature>
<reference evidence="6" key="1">
    <citation type="submission" date="2009-01" db="EMBL/GenBank/DDBJ databases">
        <title>Complete sequence of Anaeromyxobacter dehalogenans 2CP-1.</title>
        <authorList>
            <consortium name="US DOE Joint Genome Institute"/>
            <person name="Lucas S."/>
            <person name="Copeland A."/>
            <person name="Lapidus A."/>
            <person name="Glavina del Rio T."/>
            <person name="Dalin E."/>
            <person name="Tice H."/>
            <person name="Bruce D."/>
            <person name="Goodwin L."/>
            <person name="Pitluck S."/>
            <person name="Saunders E."/>
            <person name="Brettin T."/>
            <person name="Detter J.C."/>
            <person name="Han C."/>
            <person name="Larimer F."/>
            <person name="Land M."/>
            <person name="Hauser L."/>
            <person name="Kyrpides N."/>
            <person name="Ovchinnikova G."/>
            <person name="Beliaev A.S."/>
            <person name="Richardson P."/>
        </authorList>
    </citation>
    <scope>NUCLEOTIDE SEQUENCE</scope>
    <source>
        <strain evidence="6">2CP-1</strain>
    </source>
</reference>
<keyword evidence="4" id="KW-0732">Signal</keyword>
<dbReference type="PROSITE" id="PS50106">
    <property type="entry name" value="PDZ"/>
    <property type="match status" value="1"/>
</dbReference>
<dbReference type="HOGENOM" id="CLU_020120_1_0_7"/>
<evidence type="ECO:0000313" key="7">
    <source>
        <dbReference type="Proteomes" id="UP000007089"/>
    </source>
</evidence>
<gene>
    <name evidence="6" type="ordered locus">A2cp1_0415</name>
</gene>
<keyword evidence="2" id="KW-0645">Protease</keyword>
<dbReference type="Pfam" id="PF17820">
    <property type="entry name" value="PDZ_6"/>
    <property type="match status" value="1"/>
</dbReference>
<dbReference type="PANTHER" id="PTHR22939:SF129">
    <property type="entry name" value="SERINE PROTEASE HTRA2, MITOCHONDRIAL"/>
    <property type="match status" value="1"/>
</dbReference>
<dbReference type="InterPro" id="IPR009003">
    <property type="entry name" value="Peptidase_S1_PA"/>
</dbReference>
<evidence type="ECO:0000259" key="5">
    <source>
        <dbReference type="PROSITE" id="PS50106"/>
    </source>
</evidence>
<evidence type="ECO:0000256" key="2">
    <source>
        <dbReference type="ARBA" id="ARBA00022670"/>
    </source>
</evidence>
<dbReference type="Gene3D" id="2.40.10.10">
    <property type="entry name" value="Trypsin-like serine proteases"/>
    <property type="match status" value="2"/>
</dbReference>
<dbReference type="AlphaFoldDB" id="B8JAW1"/>
<dbReference type="InterPro" id="IPR001940">
    <property type="entry name" value="Peptidase_S1C"/>
</dbReference>
<feature type="signal peptide" evidence="4">
    <location>
        <begin position="1"/>
        <end position="28"/>
    </location>
</feature>
<sequence>MASGGQGWKAMALAAALGVLGTPGTAAAGPKAAGAAPAQVPAKAKAPAGTGLLRALDAALGEVIEKISPAVVQVTVSGYAPADETASGAIVRQRVLGSGVVVDPNGYVVTNAHVVAGAQRVRILLPEGRGPAAHTARRIYDARVIGVEPEIDLALLKIDARNLPVLALGRREVRPGQLVFAVGSPEGLASTVTMGVVSSVARQPDPARPVVYIQTDAPINPGNSGGPLVDTDGNVVGINTFILTQGGGSEGLGFAIPSDVVKYVYESLRRHGRVEHSMIGLAAQGITPGLAAGLRLSQDWGVVVGDVAPGSPAEKAGVLAGDVIVSVDGRPIDGMPSLAPAIYLHPADAPLALVLRRGEDVLSVKVAGVEPRRPAERLAEVADLARSTVPRLGVVAMDLDAQARAAMPELRSPAGVVVVARVPEAGQAGAALEPGDVIHAVNRTPVASLAALKAAVAALPPGGPGVLRVERRGQLSWIELDLD</sequence>
<dbReference type="InterPro" id="IPR043504">
    <property type="entry name" value="Peptidase_S1_PA_chymotrypsin"/>
</dbReference>
<dbReference type="KEGG" id="acp:A2cp1_0415"/>
<name>B8JAW1_ANAD2</name>
<dbReference type="InterPro" id="IPR001478">
    <property type="entry name" value="PDZ"/>
</dbReference>
<keyword evidence="3" id="KW-0378">Hydrolase</keyword>
<dbReference type="SUPFAM" id="SSF50156">
    <property type="entry name" value="PDZ domain-like"/>
    <property type="match status" value="2"/>
</dbReference>
<dbReference type="InterPro" id="IPR041489">
    <property type="entry name" value="PDZ_6"/>
</dbReference>
<dbReference type="GO" id="GO:0006508">
    <property type="term" value="P:proteolysis"/>
    <property type="evidence" value="ECO:0007669"/>
    <property type="project" value="UniProtKB-KW"/>
</dbReference>
<dbReference type="PRINTS" id="PR00834">
    <property type="entry name" value="PROTEASES2C"/>
</dbReference>
<evidence type="ECO:0000256" key="1">
    <source>
        <dbReference type="ARBA" id="ARBA00010541"/>
    </source>
</evidence>
<dbReference type="SUPFAM" id="SSF50494">
    <property type="entry name" value="Trypsin-like serine proteases"/>
    <property type="match status" value="1"/>
</dbReference>
<evidence type="ECO:0000256" key="4">
    <source>
        <dbReference type="SAM" id="SignalP"/>
    </source>
</evidence>
<comment type="similarity">
    <text evidence="1">Belongs to the peptidase S1C family.</text>
</comment>
<dbReference type="Pfam" id="PF13365">
    <property type="entry name" value="Trypsin_2"/>
    <property type="match status" value="1"/>
</dbReference>
<feature type="chain" id="PRO_5002872680" evidence="4">
    <location>
        <begin position="29"/>
        <end position="483"/>
    </location>
</feature>
<dbReference type="SMART" id="SM00228">
    <property type="entry name" value="PDZ"/>
    <property type="match status" value="2"/>
</dbReference>
<organism evidence="6 7">
    <name type="scientific">Anaeromyxobacter dehalogenans (strain ATCC BAA-258 / DSM 21875 / 2CP-1)</name>
    <dbReference type="NCBI Taxonomy" id="455488"/>
    <lineage>
        <taxon>Bacteria</taxon>
        <taxon>Pseudomonadati</taxon>
        <taxon>Myxococcota</taxon>
        <taxon>Myxococcia</taxon>
        <taxon>Myxococcales</taxon>
        <taxon>Cystobacterineae</taxon>
        <taxon>Anaeromyxobacteraceae</taxon>
        <taxon>Anaeromyxobacter</taxon>
    </lineage>
</organism>
<dbReference type="RefSeq" id="WP_012631825.1">
    <property type="nucleotide sequence ID" value="NC_011891.1"/>
</dbReference>
<evidence type="ECO:0000256" key="3">
    <source>
        <dbReference type="ARBA" id="ARBA00022801"/>
    </source>
</evidence>